<evidence type="ECO:0000313" key="1">
    <source>
        <dbReference type="EMBL" id="GKU89526.1"/>
    </source>
</evidence>
<name>A0AAV5HVQ3_9ROSI</name>
<gene>
    <name evidence="1" type="ORF">SLEP1_g3652</name>
</gene>
<protein>
    <submittedName>
        <fullName evidence="1">Uncharacterized protein</fullName>
    </submittedName>
</protein>
<dbReference type="Proteomes" id="UP001054252">
    <property type="component" value="Unassembled WGS sequence"/>
</dbReference>
<evidence type="ECO:0000313" key="2">
    <source>
        <dbReference type="Proteomes" id="UP001054252"/>
    </source>
</evidence>
<accession>A0AAV5HVQ3</accession>
<dbReference type="AlphaFoldDB" id="A0AAV5HVQ3"/>
<reference evidence="1 2" key="1">
    <citation type="journal article" date="2021" name="Commun. Biol.">
        <title>The genome of Shorea leprosula (Dipterocarpaceae) highlights the ecological relevance of drought in aseasonal tropical rainforests.</title>
        <authorList>
            <person name="Ng K.K.S."/>
            <person name="Kobayashi M.J."/>
            <person name="Fawcett J.A."/>
            <person name="Hatakeyama M."/>
            <person name="Paape T."/>
            <person name="Ng C.H."/>
            <person name="Ang C.C."/>
            <person name="Tnah L.H."/>
            <person name="Lee C.T."/>
            <person name="Nishiyama T."/>
            <person name="Sese J."/>
            <person name="O'Brien M.J."/>
            <person name="Copetti D."/>
            <person name="Mohd Noor M.I."/>
            <person name="Ong R.C."/>
            <person name="Putra M."/>
            <person name="Sireger I.Z."/>
            <person name="Indrioko S."/>
            <person name="Kosugi Y."/>
            <person name="Izuno A."/>
            <person name="Isagi Y."/>
            <person name="Lee S.L."/>
            <person name="Shimizu K.K."/>
        </authorList>
    </citation>
    <scope>NUCLEOTIDE SEQUENCE [LARGE SCALE GENOMIC DNA]</scope>
    <source>
        <strain evidence="1">214</strain>
    </source>
</reference>
<dbReference type="EMBL" id="BPVZ01000003">
    <property type="protein sequence ID" value="GKU89526.1"/>
    <property type="molecule type" value="Genomic_DNA"/>
</dbReference>
<comment type="caution">
    <text evidence="1">The sequence shown here is derived from an EMBL/GenBank/DDBJ whole genome shotgun (WGS) entry which is preliminary data.</text>
</comment>
<organism evidence="1 2">
    <name type="scientific">Rubroshorea leprosula</name>
    <dbReference type="NCBI Taxonomy" id="152421"/>
    <lineage>
        <taxon>Eukaryota</taxon>
        <taxon>Viridiplantae</taxon>
        <taxon>Streptophyta</taxon>
        <taxon>Embryophyta</taxon>
        <taxon>Tracheophyta</taxon>
        <taxon>Spermatophyta</taxon>
        <taxon>Magnoliopsida</taxon>
        <taxon>eudicotyledons</taxon>
        <taxon>Gunneridae</taxon>
        <taxon>Pentapetalae</taxon>
        <taxon>rosids</taxon>
        <taxon>malvids</taxon>
        <taxon>Malvales</taxon>
        <taxon>Dipterocarpaceae</taxon>
        <taxon>Rubroshorea</taxon>
    </lineage>
</organism>
<sequence length="149" mass="16521">MSPEKWSSSPEHPLISARYAPHLAYENASSGACLALVARKEDRLREVAAIAQIIGSPRAIFISLFEDFDDITNAVPVMDQITFLPLVSAENCAKAIVDGAFRGEKYLTVPSWAEVTLLWKVPWPEIPEWCNRLLLITRAGTPQREAASK</sequence>
<proteinExistence type="predicted"/>
<keyword evidence="2" id="KW-1185">Reference proteome</keyword>